<evidence type="ECO:0000313" key="1">
    <source>
        <dbReference type="EMBL" id="OKL37007.1"/>
    </source>
</evidence>
<organism evidence="1 2">
    <name type="scientific">Domibacillus mangrovi</name>
    <dbReference type="NCBI Taxonomy" id="1714354"/>
    <lineage>
        <taxon>Bacteria</taxon>
        <taxon>Bacillati</taxon>
        <taxon>Bacillota</taxon>
        <taxon>Bacilli</taxon>
        <taxon>Bacillales</taxon>
        <taxon>Bacillaceae</taxon>
        <taxon>Domibacillus</taxon>
    </lineage>
</organism>
<dbReference type="RefSeq" id="WP_073710888.1">
    <property type="nucleotide sequence ID" value="NZ_MRWQ01000005.1"/>
</dbReference>
<protein>
    <submittedName>
        <fullName evidence="1">Uncharacterized protein</fullName>
    </submittedName>
</protein>
<comment type="caution">
    <text evidence="1">The sequence shown here is derived from an EMBL/GenBank/DDBJ whole genome shotgun (WGS) entry which is preliminary data.</text>
</comment>
<dbReference type="AlphaFoldDB" id="A0A1Q5P476"/>
<name>A0A1Q5P476_9BACI</name>
<proteinExistence type="predicted"/>
<accession>A0A1Q5P476</accession>
<evidence type="ECO:0000313" key="2">
    <source>
        <dbReference type="Proteomes" id="UP000186524"/>
    </source>
</evidence>
<dbReference type="Proteomes" id="UP000186524">
    <property type="component" value="Unassembled WGS sequence"/>
</dbReference>
<dbReference type="EMBL" id="MRWQ01000005">
    <property type="protein sequence ID" value="OKL37007.1"/>
    <property type="molecule type" value="Genomic_DNA"/>
</dbReference>
<keyword evidence="2" id="KW-1185">Reference proteome</keyword>
<reference evidence="1 2" key="1">
    <citation type="submission" date="2016-12" db="EMBL/GenBank/DDBJ databases">
        <title>Domibacillus sp. SAOS 44 whole genome sequencing.</title>
        <authorList>
            <person name="Verma A."/>
            <person name="Krishnamurthi S."/>
        </authorList>
    </citation>
    <scope>NUCLEOTIDE SEQUENCE [LARGE SCALE GENOMIC DNA]</scope>
    <source>
        <strain evidence="1 2">SAOS 44</strain>
    </source>
</reference>
<gene>
    <name evidence="1" type="ORF">BLL40_05290</name>
</gene>
<sequence length="112" mass="12936">MEIINEQVEMTEKQKEDLQKYNLVGSFMQDLSWDDELNHLNLRDARRIAEYIADASMEGLKEGINQTMAKLAPQKAKKTLTADQQFHQMQTQNIQEEMEAKIRAVDKPASPL</sequence>
<dbReference type="STRING" id="1714354.BLL40_05290"/>